<dbReference type="PROSITE" id="PS50222">
    <property type="entry name" value="EF_HAND_2"/>
    <property type="match status" value="1"/>
</dbReference>
<dbReference type="Proteomes" id="UP000821837">
    <property type="component" value="Chromosome 5"/>
</dbReference>
<reference evidence="3" key="2">
    <citation type="submission" date="2021-09" db="EMBL/GenBank/DDBJ databases">
        <authorList>
            <person name="Jia N."/>
            <person name="Wang J."/>
            <person name="Shi W."/>
            <person name="Du L."/>
            <person name="Sun Y."/>
            <person name="Zhan W."/>
            <person name="Jiang J."/>
            <person name="Wang Q."/>
            <person name="Zhang B."/>
            <person name="Ji P."/>
            <person name="Sakyi L.B."/>
            <person name="Cui X."/>
            <person name="Yuan T."/>
            <person name="Jiang B."/>
            <person name="Yang W."/>
            <person name="Lam T.T.-Y."/>
            <person name="Chang Q."/>
            <person name="Ding S."/>
            <person name="Wang X."/>
            <person name="Zhu J."/>
            <person name="Ruan X."/>
            <person name="Zhao L."/>
            <person name="Wei J."/>
            <person name="Que T."/>
            <person name="Du C."/>
            <person name="Cheng J."/>
            <person name="Dai P."/>
            <person name="Han X."/>
            <person name="Huang E."/>
            <person name="Gao Y."/>
            <person name="Liu J."/>
            <person name="Shao H."/>
            <person name="Ye R."/>
            <person name="Li L."/>
            <person name="Wei W."/>
            <person name="Wang X."/>
            <person name="Wang C."/>
            <person name="Huo Q."/>
            <person name="Li W."/>
            <person name="Guo W."/>
            <person name="Chen H."/>
            <person name="Chen S."/>
            <person name="Zhou L."/>
            <person name="Zhou L."/>
            <person name="Ni X."/>
            <person name="Tian J."/>
            <person name="Zhou Y."/>
            <person name="Sheng Y."/>
            <person name="Liu T."/>
            <person name="Pan Y."/>
            <person name="Xia L."/>
            <person name="Li J."/>
            <person name="Zhao F."/>
            <person name="Cao W."/>
        </authorList>
    </citation>
    <scope>NUCLEOTIDE SEQUENCE</scope>
    <source>
        <strain evidence="3">Rsan-2018</strain>
        <tissue evidence="3">Larvae</tissue>
    </source>
</reference>
<evidence type="ECO:0000313" key="4">
    <source>
        <dbReference type="Proteomes" id="UP000821837"/>
    </source>
</evidence>
<organism evidence="3 4">
    <name type="scientific">Rhipicephalus sanguineus</name>
    <name type="common">Brown dog tick</name>
    <name type="synonym">Ixodes sanguineus</name>
    <dbReference type="NCBI Taxonomy" id="34632"/>
    <lineage>
        <taxon>Eukaryota</taxon>
        <taxon>Metazoa</taxon>
        <taxon>Ecdysozoa</taxon>
        <taxon>Arthropoda</taxon>
        <taxon>Chelicerata</taxon>
        <taxon>Arachnida</taxon>
        <taxon>Acari</taxon>
        <taxon>Parasitiformes</taxon>
        <taxon>Ixodida</taxon>
        <taxon>Ixodoidea</taxon>
        <taxon>Ixodidae</taxon>
        <taxon>Rhipicephalinae</taxon>
        <taxon>Rhipicephalus</taxon>
        <taxon>Rhipicephalus</taxon>
    </lineage>
</organism>
<dbReference type="GO" id="GO:0005509">
    <property type="term" value="F:calcium ion binding"/>
    <property type="evidence" value="ECO:0007669"/>
    <property type="project" value="InterPro"/>
</dbReference>
<dbReference type="AlphaFoldDB" id="A0A9D4SUK1"/>
<reference evidence="3" key="1">
    <citation type="journal article" date="2020" name="Cell">
        <title>Large-Scale Comparative Analyses of Tick Genomes Elucidate Their Genetic Diversity and Vector Capacities.</title>
        <authorList>
            <consortium name="Tick Genome and Microbiome Consortium (TIGMIC)"/>
            <person name="Jia N."/>
            <person name="Wang J."/>
            <person name="Shi W."/>
            <person name="Du L."/>
            <person name="Sun Y."/>
            <person name="Zhan W."/>
            <person name="Jiang J.F."/>
            <person name="Wang Q."/>
            <person name="Zhang B."/>
            <person name="Ji P."/>
            <person name="Bell-Sakyi L."/>
            <person name="Cui X.M."/>
            <person name="Yuan T.T."/>
            <person name="Jiang B.G."/>
            <person name="Yang W.F."/>
            <person name="Lam T.T."/>
            <person name="Chang Q.C."/>
            <person name="Ding S.J."/>
            <person name="Wang X.J."/>
            <person name="Zhu J.G."/>
            <person name="Ruan X.D."/>
            <person name="Zhao L."/>
            <person name="Wei J.T."/>
            <person name="Ye R.Z."/>
            <person name="Que T.C."/>
            <person name="Du C.H."/>
            <person name="Zhou Y.H."/>
            <person name="Cheng J.X."/>
            <person name="Dai P.F."/>
            <person name="Guo W.B."/>
            <person name="Han X.H."/>
            <person name="Huang E.J."/>
            <person name="Li L.F."/>
            <person name="Wei W."/>
            <person name="Gao Y.C."/>
            <person name="Liu J.Z."/>
            <person name="Shao H.Z."/>
            <person name="Wang X."/>
            <person name="Wang C.C."/>
            <person name="Yang T.C."/>
            <person name="Huo Q.B."/>
            <person name="Li W."/>
            <person name="Chen H.Y."/>
            <person name="Chen S.E."/>
            <person name="Zhou L.G."/>
            <person name="Ni X.B."/>
            <person name="Tian J.H."/>
            <person name="Sheng Y."/>
            <person name="Liu T."/>
            <person name="Pan Y.S."/>
            <person name="Xia L.Y."/>
            <person name="Li J."/>
            <person name="Zhao F."/>
            <person name="Cao W.C."/>
        </authorList>
    </citation>
    <scope>NUCLEOTIDE SEQUENCE</scope>
    <source>
        <strain evidence="3">Rsan-2018</strain>
    </source>
</reference>
<dbReference type="VEuPathDB" id="VectorBase:RSAN_047912"/>
<dbReference type="InterPro" id="IPR002048">
    <property type="entry name" value="EF_hand_dom"/>
</dbReference>
<dbReference type="PROSITE" id="PS00018">
    <property type="entry name" value="EF_HAND_1"/>
    <property type="match status" value="2"/>
</dbReference>
<dbReference type="EMBL" id="JABSTV010001251">
    <property type="protein sequence ID" value="KAH7951458.1"/>
    <property type="molecule type" value="Genomic_DNA"/>
</dbReference>
<feature type="domain" description="EF-hand" evidence="2">
    <location>
        <begin position="131"/>
        <end position="166"/>
    </location>
</feature>
<keyword evidence="4" id="KW-1185">Reference proteome</keyword>
<name>A0A9D4SUK1_RHISA</name>
<evidence type="ECO:0000256" key="1">
    <source>
        <dbReference type="ARBA" id="ARBA00022837"/>
    </source>
</evidence>
<dbReference type="InterPro" id="IPR011992">
    <property type="entry name" value="EF-hand-dom_pair"/>
</dbReference>
<accession>A0A9D4SUK1</accession>
<comment type="caution">
    <text evidence="3">The sequence shown here is derived from an EMBL/GenBank/DDBJ whole genome shotgun (WGS) entry which is preliminary data.</text>
</comment>
<evidence type="ECO:0000259" key="2">
    <source>
        <dbReference type="PROSITE" id="PS50222"/>
    </source>
</evidence>
<proteinExistence type="predicted"/>
<dbReference type="SUPFAM" id="SSF47473">
    <property type="entry name" value="EF-hand"/>
    <property type="match status" value="1"/>
</dbReference>
<dbReference type="Gene3D" id="1.10.238.10">
    <property type="entry name" value="EF-hand"/>
    <property type="match status" value="1"/>
</dbReference>
<evidence type="ECO:0000313" key="3">
    <source>
        <dbReference type="EMBL" id="KAH7951458.1"/>
    </source>
</evidence>
<gene>
    <name evidence="3" type="ORF">HPB52_009373</name>
</gene>
<protein>
    <recommendedName>
        <fullName evidence="2">EF-hand domain-containing protein</fullName>
    </recommendedName>
</protein>
<dbReference type="InterPro" id="IPR018247">
    <property type="entry name" value="EF_Hand_1_Ca_BS"/>
</dbReference>
<keyword evidence="1" id="KW-0106">Calcium</keyword>
<sequence length="235" mass="27709">MNKITPSAADPIFTCDIEAQRVSDVRMTLTAQLAIQKDSNPRPYIEYFNKDGILTWDDFNIIAENYTKLQRRGKLEKEVFERWKSILERWWNELTEHADFNKDRIVEFDEWLKFFTNLGKSTKSVKDLPDFLQKYLHLFFLIMDSNKDGLVCAKDYKKYLKTHNLDISRADECFKEMLNEEDAANGDAMTSDRFTATVYECWVSQDNNCKGKYICGPYDSTPMEELEKKNKKRPV</sequence>